<dbReference type="HOGENOM" id="CLU_703661_0_0_7"/>
<dbReference type="GO" id="GO:0017004">
    <property type="term" value="P:cytochrome complex assembly"/>
    <property type="evidence" value="ECO:0007669"/>
    <property type="project" value="UniProtKB-KW"/>
</dbReference>
<keyword evidence="3" id="KW-0201">Cytochrome c-type biogenesis</keyword>
<evidence type="ECO:0000256" key="2">
    <source>
        <dbReference type="ARBA" id="ARBA00022692"/>
    </source>
</evidence>
<evidence type="ECO:0000313" key="8">
    <source>
        <dbReference type="EMBL" id="ACL65194.1"/>
    </source>
</evidence>
<dbReference type="PANTHER" id="PTHR31566">
    <property type="entry name" value="CYTOCHROME C BIOGENESIS PROTEIN CCS1, CHLOROPLASTIC"/>
    <property type="match status" value="1"/>
</dbReference>
<dbReference type="EMBL" id="CP001359">
    <property type="protein sequence ID" value="ACL65194.1"/>
    <property type="molecule type" value="Genomic_DNA"/>
</dbReference>
<feature type="transmembrane region" description="Helical" evidence="6">
    <location>
        <begin position="21"/>
        <end position="46"/>
    </location>
</feature>
<evidence type="ECO:0000256" key="4">
    <source>
        <dbReference type="ARBA" id="ARBA00022989"/>
    </source>
</evidence>
<evidence type="ECO:0000256" key="1">
    <source>
        <dbReference type="ARBA" id="ARBA00004141"/>
    </source>
</evidence>
<evidence type="ECO:0000313" key="9">
    <source>
        <dbReference type="Proteomes" id="UP000007089"/>
    </source>
</evidence>
<keyword evidence="4 6" id="KW-1133">Transmembrane helix</keyword>
<dbReference type="InterPro" id="IPR023494">
    <property type="entry name" value="Cyt_c_bgen_Ccs1/CcsB/ResB"/>
</dbReference>
<evidence type="ECO:0000256" key="6">
    <source>
        <dbReference type="SAM" id="Phobius"/>
    </source>
</evidence>
<feature type="domain" description="ResB-like" evidence="7">
    <location>
        <begin position="261"/>
        <end position="342"/>
    </location>
</feature>
<feature type="transmembrane region" description="Helical" evidence="6">
    <location>
        <begin position="355"/>
        <end position="375"/>
    </location>
</feature>
<dbReference type="RefSeq" id="WP_012633114.1">
    <property type="nucleotide sequence ID" value="NC_011891.1"/>
</dbReference>
<keyword evidence="5 6" id="KW-0472">Membrane</keyword>
<keyword evidence="2 6" id="KW-0812">Transmembrane</keyword>
<keyword evidence="9" id="KW-1185">Reference proteome</keyword>
<protein>
    <recommendedName>
        <fullName evidence="7">ResB-like domain-containing protein</fullName>
    </recommendedName>
</protein>
<dbReference type="AlphaFoldDB" id="B8J6L3"/>
<evidence type="ECO:0000259" key="7">
    <source>
        <dbReference type="Pfam" id="PF05140"/>
    </source>
</evidence>
<dbReference type="InterPro" id="IPR007816">
    <property type="entry name" value="ResB-like_domain"/>
</dbReference>
<organism evidence="8 9">
    <name type="scientific">Anaeromyxobacter dehalogenans (strain ATCC BAA-258 / DSM 21875 / 2CP-1)</name>
    <dbReference type="NCBI Taxonomy" id="455488"/>
    <lineage>
        <taxon>Bacteria</taxon>
        <taxon>Pseudomonadati</taxon>
        <taxon>Myxococcota</taxon>
        <taxon>Myxococcia</taxon>
        <taxon>Myxococcales</taxon>
        <taxon>Cystobacterineae</taxon>
        <taxon>Anaeromyxobacteraceae</taxon>
        <taxon>Anaeromyxobacter</taxon>
    </lineage>
</organism>
<dbReference type="Pfam" id="PF05140">
    <property type="entry name" value="ResB"/>
    <property type="match status" value="1"/>
</dbReference>
<name>B8J6L3_ANAD2</name>
<gene>
    <name evidence="8" type="ordered locus">A2cp1_1852</name>
</gene>
<accession>B8J6L3</accession>
<dbReference type="Proteomes" id="UP000007089">
    <property type="component" value="Chromosome"/>
</dbReference>
<evidence type="ECO:0000256" key="3">
    <source>
        <dbReference type="ARBA" id="ARBA00022748"/>
    </source>
</evidence>
<dbReference type="KEGG" id="acp:A2cp1_1852"/>
<proteinExistence type="predicted"/>
<sequence length="392" mass="43005">MTRIENRPLRALLGVLTSLKLTIVCMAALMVLVVACTLAQVHLGTWGAVNVYMRSWLVWWDVPGTVLSVPVFPGGALAGAVLAVNLIAAQLKRLELSWKKAGLWIVHAGLILLVIGEFVTGMFQQDMQLAFEEGHTANYVEYPRENELAVIDVTDPAWDEVYGIPETLLARADEVQVPGTPITLKVKRFLKNADLAMRTPNDAPAIATAGVGASIRVAELPPVTTDDRPNATAAFVEPVAGGRSYGTWLVSALLAAPQQFVHEGRTYQLAMRSRRVYLPYSLTLKDFTHDVYPGTEIPKNFSSLVHLNNPARGESRDVLIYMNQPLRYDGKAFYQASFGKGDTLSILQVVSNPGWLLPYISCVLVTVGLLVHFAITMRRSMRRRAAAAEAHS</sequence>
<dbReference type="GO" id="GO:0016020">
    <property type="term" value="C:membrane"/>
    <property type="evidence" value="ECO:0007669"/>
    <property type="project" value="UniProtKB-SubCell"/>
</dbReference>
<reference evidence="8" key="1">
    <citation type="submission" date="2009-01" db="EMBL/GenBank/DDBJ databases">
        <title>Complete sequence of Anaeromyxobacter dehalogenans 2CP-1.</title>
        <authorList>
            <consortium name="US DOE Joint Genome Institute"/>
            <person name="Lucas S."/>
            <person name="Copeland A."/>
            <person name="Lapidus A."/>
            <person name="Glavina del Rio T."/>
            <person name="Dalin E."/>
            <person name="Tice H."/>
            <person name="Bruce D."/>
            <person name="Goodwin L."/>
            <person name="Pitluck S."/>
            <person name="Saunders E."/>
            <person name="Brettin T."/>
            <person name="Detter J.C."/>
            <person name="Han C."/>
            <person name="Larimer F."/>
            <person name="Land M."/>
            <person name="Hauser L."/>
            <person name="Kyrpides N."/>
            <person name="Ovchinnikova G."/>
            <person name="Beliaev A.S."/>
            <person name="Richardson P."/>
        </authorList>
    </citation>
    <scope>NUCLEOTIDE SEQUENCE</scope>
    <source>
        <strain evidence="8">2CP-1</strain>
    </source>
</reference>
<evidence type="ECO:0000256" key="5">
    <source>
        <dbReference type="ARBA" id="ARBA00023136"/>
    </source>
</evidence>
<comment type="subcellular location">
    <subcellularLocation>
        <location evidence="1">Membrane</location>
        <topology evidence="1">Multi-pass membrane protein</topology>
    </subcellularLocation>
</comment>
<feature type="transmembrane region" description="Helical" evidence="6">
    <location>
        <begin position="66"/>
        <end position="89"/>
    </location>
</feature>
<feature type="transmembrane region" description="Helical" evidence="6">
    <location>
        <begin position="101"/>
        <end position="123"/>
    </location>
</feature>